<evidence type="ECO:0000313" key="2">
    <source>
        <dbReference type="Proteomes" id="UP000324974"/>
    </source>
</evidence>
<dbReference type="Proteomes" id="UP000324974">
    <property type="component" value="Chromosome"/>
</dbReference>
<keyword evidence="2" id="KW-1185">Reference proteome</keyword>
<reference evidence="2" key="1">
    <citation type="submission" date="2019-08" db="EMBL/GenBank/DDBJ databases">
        <title>Limnoglobus roseus gen. nov., sp. nov., a novel freshwater planctomycete with a giant genome from the family Gemmataceae.</title>
        <authorList>
            <person name="Kulichevskaya I.S."/>
            <person name="Naumoff D.G."/>
            <person name="Miroshnikov K."/>
            <person name="Ivanova A."/>
            <person name="Philippov D.A."/>
            <person name="Hakobyan A."/>
            <person name="Rijpstra I.C."/>
            <person name="Sinninghe Damste J.S."/>
            <person name="Liesack W."/>
            <person name="Dedysh S.N."/>
        </authorList>
    </citation>
    <scope>NUCLEOTIDE SEQUENCE [LARGE SCALE GENOMIC DNA]</scope>
    <source>
        <strain evidence="2">PX52</strain>
    </source>
</reference>
<dbReference type="KEGG" id="lrs:PX52LOC_08234"/>
<evidence type="ECO:0000313" key="1">
    <source>
        <dbReference type="EMBL" id="QEL21104.1"/>
    </source>
</evidence>
<accession>A0A5C1AV09</accession>
<organism evidence="1 2">
    <name type="scientific">Limnoglobus roseus</name>
    <dbReference type="NCBI Taxonomy" id="2598579"/>
    <lineage>
        <taxon>Bacteria</taxon>
        <taxon>Pseudomonadati</taxon>
        <taxon>Planctomycetota</taxon>
        <taxon>Planctomycetia</taxon>
        <taxon>Gemmatales</taxon>
        <taxon>Gemmataceae</taxon>
        <taxon>Limnoglobus</taxon>
    </lineage>
</organism>
<dbReference type="AlphaFoldDB" id="A0A5C1AV09"/>
<dbReference type="EMBL" id="CP042425">
    <property type="protein sequence ID" value="QEL21104.1"/>
    <property type="molecule type" value="Genomic_DNA"/>
</dbReference>
<gene>
    <name evidence="1" type="ORF">PX52LOC_08234</name>
</gene>
<name>A0A5C1AV09_9BACT</name>
<proteinExistence type="predicted"/>
<protein>
    <submittedName>
        <fullName evidence="1">Uncharacterized protein</fullName>
    </submittedName>
</protein>
<sequence>MPPLLSFTGPMPDDGLKSFRNYAATGDGRVILRRQNLSTDAVTYYIAGIAGPPSGDDYFTGDPVTVGAFMEMTADELQAFGLIPFPARGGKPPPT</sequence>
<dbReference type="RefSeq" id="WP_149115345.1">
    <property type="nucleotide sequence ID" value="NZ_CP042425.1"/>
</dbReference>